<keyword evidence="1" id="KW-1133">Transmembrane helix</keyword>
<feature type="transmembrane region" description="Helical" evidence="1">
    <location>
        <begin position="100"/>
        <end position="118"/>
    </location>
</feature>
<dbReference type="Proteomes" id="UP000596248">
    <property type="component" value="Chromosome"/>
</dbReference>
<reference evidence="4 5" key="1">
    <citation type="submission" date="2021-01" db="EMBL/GenBank/DDBJ databases">
        <title>Identification of strong promoters based on the transcriptome of Brevibacillus choshinensis.</title>
        <authorList>
            <person name="Yao D."/>
            <person name="Zhang K."/>
            <person name="Wu J."/>
        </authorList>
    </citation>
    <scope>NUCLEOTIDE SEQUENCE [LARGE SCALE GENOMIC DNA]</scope>
    <source>
        <strain evidence="4 5">HPD31-SP3</strain>
    </source>
</reference>
<dbReference type="SMART" id="SM00471">
    <property type="entry name" value="HDc"/>
    <property type="match status" value="1"/>
</dbReference>
<evidence type="ECO:0000256" key="1">
    <source>
        <dbReference type="SAM" id="Phobius"/>
    </source>
</evidence>
<evidence type="ECO:0000259" key="3">
    <source>
        <dbReference type="PROSITE" id="PS51832"/>
    </source>
</evidence>
<keyword evidence="1" id="KW-0472">Membrane</keyword>
<accession>A0ABX7FMD5</accession>
<sequence>MLFRSFFGPVLAVILPYLLFEFLRMNRSLDLLFVLPRGHFYVVSSVALLGIIIAITVGMAGSRLRNIQVTLLSLAFLSLAAVFAIHGLSTPDFLLHATHLPSVAAQGSILLATIWLWLSSFTTDHPWIEFLARKQRHLLPVWTLFLVGSGIVSMLHPHLVDPIDLESLLVNWLASLTILILNAITVYRYYQSYQYSRFPLQLSIVYSSGWLITSQLIMQLGESWRVSWWIYHFLLLASMIVMIVGLYRQYALKQSLAGALRALFTTDPIERITNSISPSVKALIEATENKDRYTAGHNFRVALYALRLGEELKLRPEQLRAVAQGTIIHDIGKINIPDSILGKPGKLTAAERATIEKHPLLGYEMCKNLGFMKDELSIIRSHHEKWDGSGYPDRLRGEQIPLMARIVAVADVYDALTSHRAYRSAWTHDEAAAFLLKNAGTHFDRSCVDAWIRVCERDPSVYRYPATMINEDTTIATVSAEDRIRHV</sequence>
<dbReference type="PANTHER" id="PTHR43155:SF2">
    <property type="entry name" value="CYCLIC DI-GMP PHOSPHODIESTERASE PA4108"/>
    <property type="match status" value="1"/>
</dbReference>
<dbReference type="InterPro" id="IPR006675">
    <property type="entry name" value="HDIG_dom"/>
</dbReference>
<dbReference type="EMBL" id="CP069127">
    <property type="protein sequence ID" value="QRG66160.1"/>
    <property type="molecule type" value="Genomic_DNA"/>
</dbReference>
<proteinExistence type="predicted"/>
<dbReference type="PANTHER" id="PTHR43155">
    <property type="entry name" value="CYCLIC DI-GMP PHOSPHODIESTERASE PA4108-RELATED"/>
    <property type="match status" value="1"/>
</dbReference>
<keyword evidence="5" id="KW-1185">Reference proteome</keyword>
<gene>
    <name evidence="4" type="ORF">JNE38_21765</name>
</gene>
<dbReference type="SUPFAM" id="SSF109604">
    <property type="entry name" value="HD-domain/PDEase-like"/>
    <property type="match status" value="1"/>
</dbReference>
<feature type="transmembrane region" description="Helical" evidence="1">
    <location>
        <begin position="138"/>
        <end position="156"/>
    </location>
</feature>
<dbReference type="NCBIfam" id="TIGR00277">
    <property type="entry name" value="HDIG"/>
    <property type="match status" value="1"/>
</dbReference>
<feature type="transmembrane region" description="Helical" evidence="1">
    <location>
        <begin position="7"/>
        <end position="26"/>
    </location>
</feature>
<evidence type="ECO:0000313" key="4">
    <source>
        <dbReference type="EMBL" id="QRG66160.1"/>
    </source>
</evidence>
<feature type="transmembrane region" description="Helical" evidence="1">
    <location>
        <begin position="38"/>
        <end position="57"/>
    </location>
</feature>
<dbReference type="PROSITE" id="PS51831">
    <property type="entry name" value="HD"/>
    <property type="match status" value="1"/>
</dbReference>
<feature type="transmembrane region" description="Helical" evidence="1">
    <location>
        <begin position="202"/>
        <end position="220"/>
    </location>
</feature>
<dbReference type="CDD" id="cd00077">
    <property type="entry name" value="HDc"/>
    <property type="match status" value="1"/>
</dbReference>
<dbReference type="Pfam" id="PF13487">
    <property type="entry name" value="HD_5"/>
    <property type="match status" value="1"/>
</dbReference>
<evidence type="ECO:0000259" key="2">
    <source>
        <dbReference type="PROSITE" id="PS51831"/>
    </source>
</evidence>
<dbReference type="InterPro" id="IPR006674">
    <property type="entry name" value="HD_domain"/>
</dbReference>
<keyword evidence="1" id="KW-0812">Transmembrane</keyword>
<protein>
    <submittedName>
        <fullName evidence="4">HD-GYP domain-containing protein</fullName>
    </submittedName>
</protein>
<feature type="domain" description="HD" evidence="2">
    <location>
        <begin position="294"/>
        <end position="416"/>
    </location>
</feature>
<feature type="transmembrane region" description="Helical" evidence="1">
    <location>
        <begin position="168"/>
        <end position="190"/>
    </location>
</feature>
<dbReference type="Gene3D" id="1.10.3210.10">
    <property type="entry name" value="Hypothetical protein af1432"/>
    <property type="match status" value="1"/>
</dbReference>
<dbReference type="RefSeq" id="WP_203353226.1">
    <property type="nucleotide sequence ID" value="NZ_CP069127.1"/>
</dbReference>
<name>A0ABX7FMD5_BRECH</name>
<evidence type="ECO:0000313" key="5">
    <source>
        <dbReference type="Proteomes" id="UP000596248"/>
    </source>
</evidence>
<dbReference type="PROSITE" id="PS51832">
    <property type="entry name" value="HD_GYP"/>
    <property type="match status" value="1"/>
</dbReference>
<dbReference type="InterPro" id="IPR037522">
    <property type="entry name" value="HD_GYP_dom"/>
</dbReference>
<organism evidence="4 5">
    <name type="scientific">Brevibacillus choshinensis</name>
    <dbReference type="NCBI Taxonomy" id="54911"/>
    <lineage>
        <taxon>Bacteria</taxon>
        <taxon>Bacillati</taxon>
        <taxon>Bacillota</taxon>
        <taxon>Bacilli</taxon>
        <taxon>Bacillales</taxon>
        <taxon>Paenibacillaceae</taxon>
        <taxon>Brevibacillus</taxon>
    </lineage>
</organism>
<feature type="transmembrane region" description="Helical" evidence="1">
    <location>
        <begin position="69"/>
        <end position="88"/>
    </location>
</feature>
<feature type="transmembrane region" description="Helical" evidence="1">
    <location>
        <begin position="226"/>
        <end position="247"/>
    </location>
</feature>
<feature type="domain" description="HD-GYP" evidence="3">
    <location>
        <begin position="272"/>
        <end position="467"/>
    </location>
</feature>
<dbReference type="InterPro" id="IPR003607">
    <property type="entry name" value="HD/PDEase_dom"/>
</dbReference>